<evidence type="ECO:0000256" key="2">
    <source>
        <dbReference type="SAM" id="Phobius"/>
    </source>
</evidence>
<feature type="chain" id="PRO_5042972000" description="Protein GAMETE EXPRESSED 1" evidence="3">
    <location>
        <begin position="22"/>
        <end position="592"/>
    </location>
</feature>
<feature type="transmembrane region" description="Helical" evidence="2">
    <location>
        <begin position="426"/>
        <end position="444"/>
    </location>
</feature>
<gene>
    <name evidence="4" type="ORF">L1049_002182</name>
</gene>
<dbReference type="InterPro" id="IPR040346">
    <property type="entry name" value="GEX1/Brambleberry"/>
</dbReference>
<proteinExistence type="predicted"/>
<evidence type="ECO:0000313" key="5">
    <source>
        <dbReference type="Proteomes" id="UP001415857"/>
    </source>
</evidence>
<comment type="caution">
    <text evidence="4">The sequence shown here is derived from an EMBL/GenBank/DDBJ whole genome shotgun (WGS) entry which is preliminary data.</text>
</comment>
<dbReference type="AlphaFoldDB" id="A0AAP0NEF7"/>
<reference evidence="4 5" key="1">
    <citation type="journal article" date="2024" name="Plant J.">
        <title>Genome sequences and population genomics reveal climatic adaptation and genomic divergence between two closely related sweetgum species.</title>
        <authorList>
            <person name="Xu W.Q."/>
            <person name="Ren C.Q."/>
            <person name="Zhang X.Y."/>
            <person name="Comes H.P."/>
            <person name="Liu X.H."/>
            <person name="Li Y.G."/>
            <person name="Kettle C.J."/>
            <person name="Jalonen R."/>
            <person name="Gaisberger H."/>
            <person name="Ma Y.Z."/>
            <person name="Qiu Y.X."/>
        </authorList>
    </citation>
    <scope>NUCLEOTIDE SEQUENCE [LARGE SCALE GENOMIC DNA]</scope>
    <source>
        <strain evidence="4">Hangzhou</strain>
    </source>
</reference>
<feature type="signal peptide" evidence="3">
    <location>
        <begin position="1"/>
        <end position="21"/>
    </location>
</feature>
<dbReference type="Proteomes" id="UP001415857">
    <property type="component" value="Unassembled WGS sequence"/>
</dbReference>
<dbReference type="PANTHER" id="PTHR33538:SF2">
    <property type="entry name" value="PROTEIN GAMETE EXPRESSED 1"/>
    <property type="match status" value="1"/>
</dbReference>
<accession>A0AAP0NEF7</accession>
<dbReference type="EMBL" id="JBBPBK010000013">
    <property type="protein sequence ID" value="KAK9271817.1"/>
    <property type="molecule type" value="Genomic_DNA"/>
</dbReference>
<keyword evidence="5" id="KW-1185">Reference proteome</keyword>
<keyword evidence="2" id="KW-0812">Transmembrane</keyword>
<keyword evidence="2" id="KW-1133">Transmembrane helix</keyword>
<feature type="transmembrane region" description="Helical" evidence="2">
    <location>
        <begin position="487"/>
        <end position="507"/>
    </location>
</feature>
<keyword evidence="2" id="KW-0472">Membrane</keyword>
<evidence type="ECO:0000256" key="3">
    <source>
        <dbReference type="SAM" id="SignalP"/>
    </source>
</evidence>
<keyword evidence="3" id="KW-0732">Signal</keyword>
<keyword evidence="1" id="KW-0175">Coiled coil</keyword>
<feature type="transmembrane region" description="Helical" evidence="2">
    <location>
        <begin position="456"/>
        <end position="475"/>
    </location>
</feature>
<organism evidence="4 5">
    <name type="scientific">Liquidambar formosana</name>
    <name type="common">Formosan gum</name>
    <dbReference type="NCBI Taxonomy" id="63359"/>
    <lineage>
        <taxon>Eukaryota</taxon>
        <taxon>Viridiplantae</taxon>
        <taxon>Streptophyta</taxon>
        <taxon>Embryophyta</taxon>
        <taxon>Tracheophyta</taxon>
        <taxon>Spermatophyta</taxon>
        <taxon>Magnoliopsida</taxon>
        <taxon>eudicotyledons</taxon>
        <taxon>Gunneridae</taxon>
        <taxon>Pentapetalae</taxon>
        <taxon>Saxifragales</taxon>
        <taxon>Altingiaceae</taxon>
        <taxon>Liquidambar</taxon>
    </lineage>
</organism>
<dbReference type="PANTHER" id="PTHR33538">
    <property type="entry name" value="PROTEIN GAMETE EXPRESSED 1"/>
    <property type="match status" value="1"/>
</dbReference>
<protein>
    <recommendedName>
        <fullName evidence="6">Protein GAMETE EXPRESSED 1</fullName>
    </recommendedName>
</protein>
<evidence type="ECO:0000313" key="4">
    <source>
        <dbReference type="EMBL" id="KAK9271817.1"/>
    </source>
</evidence>
<evidence type="ECO:0008006" key="6">
    <source>
        <dbReference type="Google" id="ProtNLM"/>
    </source>
</evidence>
<feature type="coiled-coil region" evidence="1">
    <location>
        <begin position="272"/>
        <end position="299"/>
    </location>
</feature>
<name>A0AAP0NEF7_LIQFO</name>
<evidence type="ECO:0000256" key="1">
    <source>
        <dbReference type="SAM" id="Coils"/>
    </source>
</evidence>
<sequence length="592" mass="67672">MDPHPHLFLLVLILLSQKCQSWSLFSSSPETPNENPSEYKDNSNGFVAQFSMDPLNDQKGIKLVKNARSKMVGSNSCWQNAYQSLFAGCSDILAVEEKRSRLAWHLSNCFQKDSGWPLFPSCDSKSTMLNCLKRLDEEQRKIYLEFYLETNSICHQLQTVAFKLQTERLVNELTKSAQFAEDKLEIIEERSNYLLQSSNQIQDSLSSIDLQTQQVSQASKNVEDHINVVLKHSKAIYEQAEGIAASQSELHEGQAKMKEKLEDGMAMVHDSYNNLGEGIDKLRNEAVEIEKEISKVGDAMSSKMKNLQSKADDIGNMAGVSLDRQKELLDGQSIALEGLKFLTKFQSQALDESRATLQQLAEFGHRQQDELLQRQEQLQRAHDHLVANSKSILAAQEAFESKQASMFIALDKLFTLHNTMLLESRLIKAFFIYSLSIFILYMFTSTKQTYAVRPRLYIGLCATFLIEFAILRFATSDTEQQAWMISMVRSLFALVASIQLLHAIFTYRDFEVLNHQMLLMLIEKVNGMQRNKQLSCDMDSDVSWSSWIETELPEEVDKLEDPDYMLAEGVGENSITTTSYTRKYNLRHRKNR</sequence>